<dbReference type="InterPro" id="IPR024395">
    <property type="entry name" value="CLASP_N_dom"/>
</dbReference>
<protein>
    <recommendedName>
        <fullName evidence="3">TOG domain-containing protein</fullName>
    </recommendedName>
</protein>
<evidence type="ECO:0000313" key="5">
    <source>
        <dbReference type="Proteomes" id="UP000481153"/>
    </source>
</evidence>
<evidence type="ECO:0000259" key="3">
    <source>
        <dbReference type="SMART" id="SM01349"/>
    </source>
</evidence>
<proteinExistence type="predicted"/>
<evidence type="ECO:0000256" key="1">
    <source>
        <dbReference type="SAM" id="Coils"/>
    </source>
</evidence>
<sequence length="1180" mass="134922">MQATLSWNSRHAVGLDSFVPRLDIGDEEWREKIAVLDELLLFATTNAANITAESLNSLVGPFRSMFCELRSTVVKKACDVFCELTLLYRQSAKVLVEKVFSSLLEARGGSNKVNSQAIHICTESILHLVVSKNALKSIFFAFKHTKNGQVRDSCIQYLFIVLTNWPTNVLEPLKIPIQECIISSLSDASPLCREVARSCYGQFISMWPEKKAELQSKLSPNVIKYLAALKLVDSQDLENNQRRKALNDISNTEQPTSKKRRYQNGKASDKMFDAVDKCTCKARFESLQLKLKERDQTIVVMSKEIEALKTVLADNQHRIGSYQNRSEMLEVMLKTGEENKEKYLMDTAASMRHLEDENCRLNNHLVAAKNELDFLNKQTRSFVSTNHNRSRSYSADEASMYSQSNLGSISLVNSSLPTVKLVEISIPTSSRKKSSEAEDGKLECSCKHHEETDILHLRATNAKLNEEVLELNIIRQRTGTLLVENDRLQDQVKSLMSEIEALEKDLQKNHDSKNVEHTSMDHQKQVEEVENQVKQLTDKLEAAEEQNSLLKMELETLALKEIQTAQQICTQKSEWESKVESLTKKCLHLEDEMQNLSTAKTNLKLEMETQLAKKEHSLEKVKTENLMLQAKVESLLKANEELQSCIKVTEDAYYQMRQDVSSQSLEEVECMPALKAENEVLHSRIDNLLLQNQSCDAKCKALHVSLDKASCEIEDLTREIGDLKSDIRACELQKETLKLQIAAAEDKTSRVYHDFSSQLLEKADELSSSRANNNSMHSQIQALLQRIDELESCVKVTEDAYYQMRQDISSQSMEEVASVVPVKAENESLQTRVQDLLQQLQSLEVSNEQLCNEVISLRNMQQKYVSLEDEVLSFSQKLGETERKMRTVLEENAQLRSDLCCQSLLDAEATDKLQNKNDRLESEVKHLRDKIRSLEQLINGEEEKNHRLQHTVEELTNLRDENDRLNIKVESLMEQLTIRQTSDQASDEVFSQLREELMMLSAREAEARAESSRLRTREESHLKTLETLETRLQVLEIHNSDLQNEIRVQSLKEIESRAKLKFENQCLQTQVESLQQQVKSLNCQNLDDMNISMQDEMHIDLTQRETVLESPMNSSKPEIDRGISPSFEESKANLHSDPKPSFTGSSKWGQHVFAFREKGNLKAQRQLNDANILKRWKPSP</sequence>
<feature type="coiled-coil region" evidence="1">
    <location>
        <begin position="699"/>
        <end position="747"/>
    </location>
</feature>
<dbReference type="GO" id="GO:0000226">
    <property type="term" value="P:microtubule cytoskeleton organization"/>
    <property type="evidence" value="ECO:0007669"/>
    <property type="project" value="TreeGrafter"/>
</dbReference>
<dbReference type="AlphaFoldDB" id="A0A6G0XL65"/>
<keyword evidence="5" id="KW-1185">Reference proteome</keyword>
<dbReference type="EMBL" id="VJMJ01000041">
    <property type="protein sequence ID" value="KAF0741010.1"/>
    <property type="molecule type" value="Genomic_DNA"/>
</dbReference>
<dbReference type="SMART" id="SM01349">
    <property type="entry name" value="TOG"/>
    <property type="match status" value="1"/>
</dbReference>
<feature type="domain" description="TOG" evidence="3">
    <location>
        <begin position="17"/>
        <end position="238"/>
    </location>
</feature>
<dbReference type="PANTHER" id="PTHR21567:SF9">
    <property type="entry name" value="CLIP-ASSOCIATING PROTEIN"/>
    <property type="match status" value="1"/>
</dbReference>
<dbReference type="PANTHER" id="PTHR21567">
    <property type="entry name" value="CLASP"/>
    <property type="match status" value="1"/>
</dbReference>
<dbReference type="GO" id="GO:0000278">
    <property type="term" value="P:mitotic cell cycle"/>
    <property type="evidence" value="ECO:0007669"/>
    <property type="project" value="UniProtKB-ARBA"/>
</dbReference>
<dbReference type="GO" id="GO:0008017">
    <property type="term" value="F:microtubule binding"/>
    <property type="evidence" value="ECO:0007669"/>
    <property type="project" value="TreeGrafter"/>
</dbReference>
<dbReference type="InterPro" id="IPR016024">
    <property type="entry name" value="ARM-type_fold"/>
</dbReference>
<dbReference type="GO" id="GO:0005881">
    <property type="term" value="C:cytoplasmic microtubule"/>
    <property type="evidence" value="ECO:0007669"/>
    <property type="project" value="TreeGrafter"/>
</dbReference>
<keyword evidence="1" id="KW-0175">Coiled coil</keyword>
<feature type="coiled-coil region" evidence="1">
    <location>
        <begin position="826"/>
        <end position="1084"/>
    </location>
</feature>
<dbReference type="GO" id="GO:0005819">
    <property type="term" value="C:spindle"/>
    <property type="evidence" value="ECO:0007669"/>
    <property type="project" value="UniProtKB-ARBA"/>
</dbReference>
<dbReference type="VEuPathDB" id="FungiDB:AeMF1_018533"/>
<organism evidence="4 5">
    <name type="scientific">Aphanomyces euteiches</name>
    <dbReference type="NCBI Taxonomy" id="100861"/>
    <lineage>
        <taxon>Eukaryota</taxon>
        <taxon>Sar</taxon>
        <taxon>Stramenopiles</taxon>
        <taxon>Oomycota</taxon>
        <taxon>Saprolegniomycetes</taxon>
        <taxon>Saprolegniales</taxon>
        <taxon>Verrucalvaceae</taxon>
        <taxon>Aphanomyces</taxon>
    </lineage>
</organism>
<feature type="region of interest" description="Disordered" evidence="2">
    <location>
        <begin position="243"/>
        <end position="266"/>
    </location>
</feature>
<comment type="caution">
    <text evidence="4">The sequence shown here is derived from an EMBL/GenBank/DDBJ whole genome shotgun (WGS) entry which is preliminary data.</text>
</comment>
<dbReference type="Proteomes" id="UP000481153">
    <property type="component" value="Unassembled WGS sequence"/>
</dbReference>
<accession>A0A6G0XL65</accession>
<dbReference type="InterPro" id="IPR011989">
    <property type="entry name" value="ARM-like"/>
</dbReference>
<evidence type="ECO:0000313" key="4">
    <source>
        <dbReference type="EMBL" id="KAF0741010.1"/>
    </source>
</evidence>
<dbReference type="Pfam" id="PF12348">
    <property type="entry name" value="CLASP_N"/>
    <property type="match status" value="1"/>
</dbReference>
<dbReference type="Gene3D" id="1.25.10.10">
    <property type="entry name" value="Leucine-rich Repeat Variant"/>
    <property type="match status" value="1"/>
</dbReference>
<gene>
    <name evidence="4" type="ORF">Ae201684_003582</name>
</gene>
<evidence type="ECO:0000256" key="2">
    <source>
        <dbReference type="SAM" id="MobiDB-lite"/>
    </source>
</evidence>
<dbReference type="Gene3D" id="1.10.287.1490">
    <property type="match status" value="1"/>
</dbReference>
<dbReference type="InterPro" id="IPR034085">
    <property type="entry name" value="TOG"/>
</dbReference>
<dbReference type="SUPFAM" id="SSF48371">
    <property type="entry name" value="ARM repeat"/>
    <property type="match status" value="1"/>
</dbReference>
<name>A0A6G0XL65_9STRA</name>
<reference evidence="4 5" key="1">
    <citation type="submission" date="2019-07" db="EMBL/GenBank/DDBJ databases">
        <title>Genomics analysis of Aphanomyces spp. identifies a new class of oomycete effector associated with host adaptation.</title>
        <authorList>
            <person name="Gaulin E."/>
        </authorList>
    </citation>
    <scope>NUCLEOTIDE SEQUENCE [LARGE SCALE GENOMIC DNA]</scope>
    <source>
        <strain evidence="4 5">ATCC 201684</strain>
    </source>
</reference>
<feature type="coiled-coil region" evidence="1">
    <location>
        <begin position="485"/>
        <end position="638"/>
    </location>
</feature>